<dbReference type="PANTHER" id="PTHR36115">
    <property type="entry name" value="PROLINE-RICH ANTIGEN HOMOLOG-RELATED"/>
    <property type="match status" value="1"/>
</dbReference>
<reference evidence="10" key="1">
    <citation type="submission" date="2016-10" db="EMBL/GenBank/DDBJ databases">
        <authorList>
            <person name="Varghese N."/>
            <person name="Submissions S."/>
        </authorList>
    </citation>
    <scope>NUCLEOTIDE SEQUENCE [LARGE SCALE GENOMIC DNA]</scope>
    <source>
        <strain evidence="10">CGMCC 4.5579</strain>
    </source>
</reference>
<proteinExistence type="predicted"/>
<dbReference type="OrthoDB" id="3254248at2"/>
<dbReference type="PANTHER" id="PTHR36115:SF4">
    <property type="entry name" value="MEMBRANE PROTEIN"/>
    <property type="match status" value="1"/>
</dbReference>
<evidence type="ECO:0000256" key="5">
    <source>
        <dbReference type="ARBA" id="ARBA00023136"/>
    </source>
</evidence>
<keyword evidence="10" id="KW-1185">Reference proteome</keyword>
<evidence type="ECO:0000256" key="6">
    <source>
        <dbReference type="SAM" id="MobiDB-lite"/>
    </source>
</evidence>
<comment type="subcellular location">
    <subcellularLocation>
        <location evidence="1">Cell membrane</location>
        <topology evidence="1">Multi-pass membrane protein</topology>
    </subcellularLocation>
</comment>
<dbReference type="RefSeq" id="WP_134046223.1">
    <property type="nucleotide sequence ID" value="NZ_FOWW01000004.1"/>
</dbReference>
<feature type="domain" description="RDD" evidence="8">
    <location>
        <begin position="154"/>
        <end position="297"/>
    </location>
</feature>
<keyword evidence="4 7" id="KW-1133">Transmembrane helix</keyword>
<name>A0A1I5UZR1_9PSEU</name>
<accession>A0A1I5UZR1</accession>
<keyword evidence="3 7" id="KW-0812">Transmembrane</keyword>
<feature type="transmembrane region" description="Helical" evidence="7">
    <location>
        <begin position="197"/>
        <end position="216"/>
    </location>
</feature>
<evidence type="ECO:0000256" key="4">
    <source>
        <dbReference type="ARBA" id="ARBA00022989"/>
    </source>
</evidence>
<feature type="compositionally biased region" description="Pro residues" evidence="6">
    <location>
        <begin position="62"/>
        <end position="75"/>
    </location>
</feature>
<evidence type="ECO:0000259" key="8">
    <source>
        <dbReference type="Pfam" id="PF06271"/>
    </source>
</evidence>
<feature type="compositionally biased region" description="Basic and acidic residues" evidence="6">
    <location>
        <begin position="1"/>
        <end position="11"/>
    </location>
</feature>
<organism evidence="9 10">
    <name type="scientific">Amycolatopsis arida</name>
    <dbReference type="NCBI Taxonomy" id="587909"/>
    <lineage>
        <taxon>Bacteria</taxon>
        <taxon>Bacillati</taxon>
        <taxon>Actinomycetota</taxon>
        <taxon>Actinomycetes</taxon>
        <taxon>Pseudonocardiales</taxon>
        <taxon>Pseudonocardiaceae</taxon>
        <taxon>Amycolatopsis</taxon>
    </lineage>
</organism>
<protein>
    <submittedName>
        <fullName evidence="9">Uncharacterized membrane protein YckC, RDD family</fullName>
    </submittedName>
</protein>
<dbReference type="GO" id="GO:0005886">
    <property type="term" value="C:plasma membrane"/>
    <property type="evidence" value="ECO:0007669"/>
    <property type="project" value="UniProtKB-SubCell"/>
</dbReference>
<evidence type="ECO:0000313" key="10">
    <source>
        <dbReference type="Proteomes" id="UP000198727"/>
    </source>
</evidence>
<dbReference type="STRING" id="587909.SAMN05421810_104173"/>
<evidence type="ECO:0000313" key="9">
    <source>
        <dbReference type="EMBL" id="SFQ00652.1"/>
    </source>
</evidence>
<evidence type="ECO:0000256" key="7">
    <source>
        <dbReference type="SAM" id="Phobius"/>
    </source>
</evidence>
<gene>
    <name evidence="9" type="ORF">SAMN05421810_104173</name>
</gene>
<dbReference type="EMBL" id="FOWW01000004">
    <property type="protein sequence ID" value="SFQ00652.1"/>
    <property type="molecule type" value="Genomic_DNA"/>
</dbReference>
<dbReference type="InterPro" id="IPR051791">
    <property type="entry name" value="Pra-immunoreactive"/>
</dbReference>
<dbReference type="Pfam" id="PF06271">
    <property type="entry name" value="RDD"/>
    <property type="match status" value="1"/>
</dbReference>
<feature type="compositionally biased region" description="Low complexity" evidence="6">
    <location>
        <begin position="76"/>
        <end position="90"/>
    </location>
</feature>
<dbReference type="AlphaFoldDB" id="A0A1I5UZR1"/>
<dbReference type="Proteomes" id="UP000198727">
    <property type="component" value="Unassembled WGS sequence"/>
</dbReference>
<feature type="region of interest" description="Disordered" evidence="6">
    <location>
        <begin position="1"/>
        <end position="120"/>
    </location>
</feature>
<dbReference type="InterPro" id="IPR010432">
    <property type="entry name" value="RDD"/>
</dbReference>
<evidence type="ECO:0000256" key="1">
    <source>
        <dbReference type="ARBA" id="ARBA00004651"/>
    </source>
</evidence>
<keyword evidence="2" id="KW-1003">Cell membrane</keyword>
<evidence type="ECO:0000256" key="2">
    <source>
        <dbReference type="ARBA" id="ARBA00022475"/>
    </source>
</evidence>
<feature type="transmembrane region" description="Helical" evidence="7">
    <location>
        <begin position="168"/>
        <end position="191"/>
    </location>
</feature>
<keyword evidence="5 7" id="KW-0472">Membrane</keyword>
<feature type="transmembrane region" description="Helical" evidence="7">
    <location>
        <begin position="258"/>
        <end position="278"/>
    </location>
</feature>
<sequence length="304" mass="30584">MTSPPHPERPGPDPTMAGGAGWAAADPAPSQSGSFPLSPDAAPSHLQPPPSAAGPSAAQPAPADPFPPADPPPLAGPYAAGGPYPAAQPGTGHPAPPYSPGWTAQAAQGHVPPGSPYPGHPYPGYPPPIAAGGGFPCGPEGDLALAGLGPVRRAGMGRRFAARLLDGLLLLVVLGALVGGVVGLLAARGAFDRDDPPLWALLTLIVLVYCVAPLIPPAYEIAMVARGGATVGKRALGIRVVRTADGALPGVGTSFLRFLVPFGASWVSCGLGGLLVYLSPVFDRSPAQQGWHDMAAKTMVIRAR</sequence>
<evidence type="ECO:0000256" key="3">
    <source>
        <dbReference type="ARBA" id="ARBA00022692"/>
    </source>
</evidence>